<evidence type="ECO:0000256" key="1">
    <source>
        <dbReference type="SAM" id="MobiDB-lite"/>
    </source>
</evidence>
<sequence>MAWPEPEVMCKKHPNQRQQPGFCFSCLTERFSKLPSFTFSMVPSRSSSSLSSSPAFNSSASSSICTSPTHHANHHHHRTTSSGFNPFVIHGKHGLMRKSKSITYVGRRRATSGLDGKKKEGFWSKLIRYTSVKTRGVLVGSNTGKV</sequence>
<proteinExistence type="predicted"/>
<dbReference type="PANTHER" id="PTHR34046:SF19">
    <property type="entry name" value="RAPIDLY ELICITED PROTEIN, PUTATIVE-RELATED"/>
    <property type="match status" value="1"/>
</dbReference>
<dbReference type="InterPro" id="IPR008004">
    <property type="entry name" value="OCTOPUS-like"/>
</dbReference>
<reference evidence="2 3" key="1">
    <citation type="submission" date="2024-11" db="EMBL/GenBank/DDBJ databases">
        <title>A near-complete genome assembly of Cinchona calisaya.</title>
        <authorList>
            <person name="Lian D.C."/>
            <person name="Zhao X.W."/>
            <person name="Wei L."/>
        </authorList>
    </citation>
    <scope>NUCLEOTIDE SEQUENCE [LARGE SCALE GENOMIC DNA]</scope>
    <source>
        <tissue evidence="2">Nenye</tissue>
    </source>
</reference>
<accession>A0ABD2ZZF2</accession>
<keyword evidence="3" id="KW-1185">Reference proteome</keyword>
<protein>
    <submittedName>
        <fullName evidence="2">Uncharacterized protein</fullName>
    </submittedName>
</protein>
<dbReference type="AlphaFoldDB" id="A0ABD2ZZF2"/>
<feature type="compositionally biased region" description="Low complexity" evidence="1">
    <location>
        <begin position="45"/>
        <end position="70"/>
    </location>
</feature>
<comment type="caution">
    <text evidence="2">The sequence shown here is derived from an EMBL/GenBank/DDBJ whole genome shotgun (WGS) entry which is preliminary data.</text>
</comment>
<evidence type="ECO:0000313" key="3">
    <source>
        <dbReference type="Proteomes" id="UP001630127"/>
    </source>
</evidence>
<feature type="region of interest" description="Disordered" evidence="1">
    <location>
        <begin position="45"/>
        <end position="84"/>
    </location>
</feature>
<organism evidence="2 3">
    <name type="scientific">Cinchona calisaya</name>
    <dbReference type="NCBI Taxonomy" id="153742"/>
    <lineage>
        <taxon>Eukaryota</taxon>
        <taxon>Viridiplantae</taxon>
        <taxon>Streptophyta</taxon>
        <taxon>Embryophyta</taxon>
        <taxon>Tracheophyta</taxon>
        <taxon>Spermatophyta</taxon>
        <taxon>Magnoliopsida</taxon>
        <taxon>eudicotyledons</taxon>
        <taxon>Gunneridae</taxon>
        <taxon>Pentapetalae</taxon>
        <taxon>asterids</taxon>
        <taxon>lamiids</taxon>
        <taxon>Gentianales</taxon>
        <taxon>Rubiaceae</taxon>
        <taxon>Cinchonoideae</taxon>
        <taxon>Cinchoneae</taxon>
        <taxon>Cinchona</taxon>
    </lineage>
</organism>
<evidence type="ECO:0000313" key="2">
    <source>
        <dbReference type="EMBL" id="KAL3524829.1"/>
    </source>
</evidence>
<dbReference type="PANTHER" id="PTHR34046">
    <property type="entry name" value="OS06G0218800 PROTEIN"/>
    <property type="match status" value="1"/>
</dbReference>
<dbReference type="Proteomes" id="UP001630127">
    <property type="component" value="Unassembled WGS sequence"/>
</dbReference>
<dbReference type="Pfam" id="PF05340">
    <property type="entry name" value="DUF740"/>
    <property type="match status" value="1"/>
</dbReference>
<dbReference type="EMBL" id="JBJUIK010000006">
    <property type="protein sequence ID" value="KAL3524829.1"/>
    <property type="molecule type" value="Genomic_DNA"/>
</dbReference>
<gene>
    <name evidence="2" type="ORF">ACH5RR_013201</name>
</gene>
<name>A0ABD2ZZF2_9GENT</name>